<dbReference type="Pfam" id="PF15619">
    <property type="entry name" value="Lebercilin"/>
    <property type="match status" value="1"/>
</dbReference>
<feature type="region of interest" description="Disordered" evidence="3">
    <location>
        <begin position="585"/>
        <end position="707"/>
    </location>
</feature>
<sequence>MPRSLSQDSRGSYDSDKYSNYTDSFDSDDGRSTRNTKNENSNRQKAIRKTYGSKARKPPSSQTPRSDYVTSRMKSARRNKANEYRNQIAQLQSQIDEFKLEQKILRKQGRLQERALQKFEDSESELPALLQRHAAEVKNLRDQIKKQRDKNQDLARKLKDNDLEIDKLKRQLKKYKRLVEEKHLDEREALQQKYERAEQRAEDAEQRVQEKEKELDIKNIYSQRIIRAPHKLPSTASSFGSGHNASNLSRKPNTTGSDPGPTPRERMLGYDKRLRDEQKVKKQPNEDESTFVPKERIEIARKEREHLLNDNKSKDDEEKLFMKEFNGQIVFRSLRVNESPTHNLLIENHLNKESEEEKQVDTFRNINNKGYKTEEERKSNEINNKQIEENYLIIHHDIDHELDKTENNFNKDKNIDKELIGILENEVNRIEKEQDKGERIYRCDNKQSNLSRIQSTTQFKRRPEEKKVVSFLTTTPVRVKKIARNRPTIEKSMTAKRQTDVYCQGRLNIIDEVPELYEENNSLIVSLPFKSNEVRNEKVIEKNSKSYSQLLQLYDTKAAGFPLTPGSDESSIMCQELERERKAEEKRRQRAEWENQERTRREEEERYHKQLEERRRLEDEEEDRRAEERRRREEEERKKRELEEAGYREKLEKEKLEREERERKQREEEERLKEIEKQRKAKEEEERQRREDEERAKEAAAVREKKHQLDLLKKKLADIDAQKEKDEPVEDPIFSPGRHRKDYTFTKVVENMHNGLPSHEPEVLPKRLSRDRLFSDDDIGYNPSAPSAQKTVKKNLLTDLFGDSKMGNDDKSNDIFNPKPPTKVVSGRRSGGSGKLNRPRQQAQTITSKPAIKAVDDIDDDIEELVL</sequence>
<protein>
    <submittedName>
        <fullName evidence="5">DgyrCDS4864</fullName>
    </submittedName>
</protein>
<evidence type="ECO:0000259" key="4">
    <source>
        <dbReference type="Pfam" id="PF15619"/>
    </source>
</evidence>
<evidence type="ECO:0000313" key="5">
    <source>
        <dbReference type="EMBL" id="CAD5115934.1"/>
    </source>
</evidence>
<keyword evidence="2" id="KW-0175">Coiled coil</keyword>
<keyword evidence="6" id="KW-1185">Reference proteome</keyword>
<dbReference type="InterPro" id="IPR028933">
    <property type="entry name" value="Lebercilin_dom"/>
</dbReference>
<feature type="compositionally biased region" description="Basic and acidic residues" evidence="3">
    <location>
        <begin position="28"/>
        <end position="42"/>
    </location>
</feature>
<comment type="similarity">
    <text evidence="1">Belongs to the LCA5 family.</text>
</comment>
<gene>
    <name evidence="5" type="ORF">DGYR_LOCUS4618</name>
</gene>
<evidence type="ECO:0000256" key="3">
    <source>
        <dbReference type="SAM" id="MobiDB-lite"/>
    </source>
</evidence>
<dbReference type="Proteomes" id="UP000549394">
    <property type="component" value="Unassembled WGS sequence"/>
</dbReference>
<feature type="compositionally biased region" description="Polar residues" evidence="3">
    <location>
        <begin position="839"/>
        <end position="848"/>
    </location>
</feature>
<feature type="domain" description="Lebercilin" evidence="4">
    <location>
        <begin position="69"/>
        <end position="228"/>
    </location>
</feature>
<reference evidence="5 6" key="1">
    <citation type="submission" date="2020-08" db="EMBL/GenBank/DDBJ databases">
        <authorList>
            <person name="Hejnol A."/>
        </authorList>
    </citation>
    <scope>NUCLEOTIDE SEQUENCE [LARGE SCALE GENOMIC DNA]</scope>
</reference>
<dbReference type="PANTHER" id="PTHR16650">
    <property type="entry name" value="C21ORF13-RELATED"/>
    <property type="match status" value="1"/>
</dbReference>
<evidence type="ECO:0000313" key="6">
    <source>
        <dbReference type="Proteomes" id="UP000549394"/>
    </source>
</evidence>
<evidence type="ECO:0000256" key="1">
    <source>
        <dbReference type="ARBA" id="ARBA00010229"/>
    </source>
</evidence>
<dbReference type="PANTHER" id="PTHR16650:SF6">
    <property type="entry name" value="GH21622P"/>
    <property type="match status" value="1"/>
</dbReference>
<dbReference type="OrthoDB" id="2123794at2759"/>
<feature type="compositionally biased region" description="Polar residues" evidence="3">
    <location>
        <begin position="59"/>
        <end position="73"/>
    </location>
</feature>
<feature type="compositionally biased region" description="Polar residues" evidence="3">
    <location>
        <begin position="234"/>
        <end position="257"/>
    </location>
</feature>
<accession>A0A7I8VIA8</accession>
<feature type="region of interest" description="Disordered" evidence="3">
    <location>
        <begin position="1"/>
        <end position="79"/>
    </location>
</feature>
<proteinExistence type="inferred from homology"/>
<feature type="compositionally biased region" description="Polar residues" evidence="3">
    <location>
        <begin position="1"/>
        <end position="10"/>
    </location>
</feature>
<feature type="region of interest" description="Disordered" evidence="3">
    <location>
        <begin position="232"/>
        <end position="270"/>
    </location>
</feature>
<evidence type="ECO:0000256" key="2">
    <source>
        <dbReference type="ARBA" id="ARBA00023054"/>
    </source>
</evidence>
<dbReference type="GO" id="GO:0042073">
    <property type="term" value="P:intraciliary transport"/>
    <property type="evidence" value="ECO:0007669"/>
    <property type="project" value="TreeGrafter"/>
</dbReference>
<feature type="region of interest" description="Disordered" evidence="3">
    <location>
        <begin position="800"/>
        <end position="852"/>
    </location>
</feature>
<name>A0A7I8VIA8_9ANNE</name>
<organism evidence="5 6">
    <name type="scientific">Dimorphilus gyrociliatus</name>
    <dbReference type="NCBI Taxonomy" id="2664684"/>
    <lineage>
        <taxon>Eukaryota</taxon>
        <taxon>Metazoa</taxon>
        <taxon>Spiralia</taxon>
        <taxon>Lophotrochozoa</taxon>
        <taxon>Annelida</taxon>
        <taxon>Polychaeta</taxon>
        <taxon>Polychaeta incertae sedis</taxon>
        <taxon>Dinophilidae</taxon>
        <taxon>Dimorphilus</taxon>
    </lineage>
</organism>
<dbReference type="AlphaFoldDB" id="A0A7I8VIA8"/>
<dbReference type="InterPro" id="IPR026188">
    <property type="entry name" value="Lebercilin-like"/>
</dbReference>
<comment type="caution">
    <text evidence="5">The sequence shown here is derived from an EMBL/GenBank/DDBJ whole genome shotgun (WGS) entry which is preliminary data.</text>
</comment>
<dbReference type="GO" id="GO:0005930">
    <property type="term" value="C:axoneme"/>
    <property type="evidence" value="ECO:0007669"/>
    <property type="project" value="TreeGrafter"/>
</dbReference>
<dbReference type="EMBL" id="CAJFCJ010000006">
    <property type="protein sequence ID" value="CAD5115934.1"/>
    <property type="molecule type" value="Genomic_DNA"/>
</dbReference>